<dbReference type="SUPFAM" id="SSF53448">
    <property type="entry name" value="Nucleotide-diphospho-sugar transferases"/>
    <property type="match status" value="1"/>
</dbReference>
<proteinExistence type="predicted"/>
<evidence type="ECO:0000313" key="1">
    <source>
        <dbReference type="EMBL" id="MBL3608953.1"/>
    </source>
</evidence>
<reference evidence="1 2" key="1">
    <citation type="submission" date="2021-01" db="EMBL/GenBank/DDBJ databases">
        <title>Draft genomes of Rhodovulum sulfidophilum.</title>
        <authorList>
            <person name="Guzman M.S."/>
        </authorList>
    </citation>
    <scope>NUCLEOTIDE SEQUENCE [LARGE SCALE GENOMIC DNA]</scope>
    <source>
        <strain evidence="1 2">AB35</strain>
    </source>
</reference>
<sequence length="254" mass="28848">MTVVANMATYPPRRAGLAKAVAQLAPQVDRLNLVLNQYEAPLEEFAAFPNVHQIIPDTDTKDTGKFYPDVSGADYVLMVDDDIDYPPEFVERTLELFAPFGRGHLAGYHGSLYLSRWDLIRRGKLVRALSYDRSRIADFRQGFRFHSKLQNAIVVDQIATCAAIMHAEDFPPFEFMRDSQKFVDVRLARWCFERSITPIALPKTAKWLGKVDYEETIFHGFTQTNPPDVTEEILSYAFKVKGRGLPPKPCASQT</sequence>
<dbReference type="RefSeq" id="WP_234153206.1">
    <property type="nucleotide sequence ID" value="NZ_JAESJJ010000009.1"/>
</dbReference>
<keyword evidence="2" id="KW-1185">Reference proteome</keyword>
<evidence type="ECO:0008006" key="3">
    <source>
        <dbReference type="Google" id="ProtNLM"/>
    </source>
</evidence>
<evidence type="ECO:0000313" key="2">
    <source>
        <dbReference type="Proteomes" id="UP000604473"/>
    </source>
</evidence>
<gene>
    <name evidence="1" type="ORF">JMM60_09090</name>
</gene>
<protein>
    <recommendedName>
        <fullName evidence="3">Glycosyltransferase 2-like domain-containing protein</fullName>
    </recommendedName>
</protein>
<accession>A0ABS1RSR5</accession>
<name>A0ABS1RSR5_RHOSU</name>
<dbReference type="EMBL" id="JAESJJ010000009">
    <property type="protein sequence ID" value="MBL3608953.1"/>
    <property type="molecule type" value="Genomic_DNA"/>
</dbReference>
<comment type="caution">
    <text evidence="1">The sequence shown here is derived from an EMBL/GenBank/DDBJ whole genome shotgun (WGS) entry which is preliminary data.</text>
</comment>
<dbReference type="InterPro" id="IPR029044">
    <property type="entry name" value="Nucleotide-diphossugar_trans"/>
</dbReference>
<organism evidence="1 2">
    <name type="scientific">Rhodovulum sulfidophilum</name>
    <name type="common">Rhodobacter sulfidophilus</name>
    <dbReference type="NCBI Taxonomy" id="35806"/>
    <lineage>
        <taxon>Bacteria</taxon>
        <taxon>Pseudomonadati</taxon>
        <taxon>Pseudomonadota</taxon>
        <taxon>Alphaproteobacteria</taxon>
        <taxon>Rhodobacterales</taxon>
        <taxon>Paracoccaceae</taxon>
        <taxon>Rhodovulum</taxon>
    </lineage>
</organism>
<dbReference type="Proteomes" id="UP000604473">
    <property type="component" value="Unassembled WGS sequence"/>
</dbReference>